<sequence length="84" mass="9169">MSINLHGTPTEPFRVRGLPVEEVFEHYNNPDGVPDLDQAIDTNLQRRPLGEILADLEDLDATVLAHHTGTRPGTATGDPTTLID</sequence>
<evidence type="ECO:0000313" key="2">
    <source>
        <dbReference type="Proteomes" id="UP001596915"/>
    </source>
</evidence>
<name>A0ABW2WQ85_9ACTN</name>
<comment type="caution">
    <text evidence="1">The sequence shown here is derived from an EMBL/GenBank/DDBJ whole genome shotgun (WGS) entry which is preliminary data.</text>
</comment>
<gene>
    <name evidence="1" type="ORF">ACFQ2K_03710</name>
</gene>
<dbReference type="Proteomes" id="UP001596915">
    <property type="component" value="Unassembled WGS sequence"/>
</dbReference>
<protein>
    <submittedName>
        <fullName evidence="1">Uncharacterized protein</fullName>
    </submittedName>
</protein>
<proteinExistence type="predicted"/>
<organism evidence="1 2">
    <name type="scientific">Streptomyces sanglieri</name>
    <dbReference type="NCBI Taxonomy" id="193460"/>
    <lineage>
        <taxon>Bacteria</taxon>
        <taxon>Bacillati</taxon>
        <taxon>Actinomycetota</taxon>
        <taxon>Actinomycetes</taxon>
        <taxon>Kitasatosporales</taxon>
        <taxon>Streptomycetaceae</taxon>
        <taxon>Streptomyces</taxon>
    </lineage>
</organism>
<keyword evidence="2" id="KW-1185">Reference proteome</keyword>
<evidence type="ECO:0000313" key="1">
    <source>
        <dbReference type="EMBL" id="MFD0622039.1"/>
    </source>
</evidence>
<reference evidence="2" key="1">
    <citation type="journal article" date="2019" name="Int. J. Syst. Evol. Microbiol.">
        <title>The Global Catalogue of Microorganisms (GCM) 10K type strain sequencing project: providing services to taxonomists for standard genome sequencing and annotation.</title>
        <authorList>
            <consortium name="The Broad Institute Genomics Platform"/>
            <consortium name="The Broad Institute Genome Sequencing Center for Infectious Disease"/>
            <person name="Wu L."/>
            <person name="Ma J."/>
        </authorList>
    </citation>
    <scope>NUCLEOTIDE SEQUENCE [LARGE SCALE GENOMIC DNA]</scope>
    <source>
        <strain evidence="2">JCM 12607</strain>
    </source>
</reference>
<accession>A0ABW2WQ85</accession>
<dbReference type="EMBL" id="JBHTGL010000005">
    <property type="protein sequence ID" value="MFD0622039.1"/>
    <property type="molecule type" value="Genomic_DNA"/>
</dbReference>